<feature type="transmembrane region" description="Helical" evidence="1">
    <location>
        <begin position="104"/>
        <end position="126"/>
    </location>
</feature>
<proteinExistence type="predicted"/>
<dbReference type="OrthoDB" id="1937321at2759"/>
<comment type="caution">
    <text evidence="2">The sequence shown here is derived from an EMBL/GenBank/DDBJ whole genome shotgun (WGS) entry which is preliminary data.</text>
</comment>
<keyword evidence="1" id="KW-0472">Membrane</keyword>
<accession>A0A8X7PG87</accession>
<evidence type="ECO:0000313" key="3">
    <source>
        <dbReference type="Proteomes" id="UP000886595"/>
    </source>
</evidence>
<feature type="transmembrane region" description="Helical" evidence="1">
    <location>
        <begin position="46"/>
        <end position="72"/>
    </location>
</feature>
<dbReference type="AlphaFoldDB" id="A0A8X7PG87"/>
<sequence>MGVLQVSLPANVQTEIEQIGEILSSSIAAITNSSNDIRDVLNSVRVALITVSILMLTSLQFLVSFLQFLGYISLSTRTMTLECSLCTFISKNYLNLFLFRSRMILGWILVTDDSGTFILSGAFLLLQKYVS</sequence>
<name>A0A8X7PG87_BRACI</name>
<evidence type="ECO:0000256" key="1">
    <source>
        <dbReference type="SAM" id="Phobius"/>
    </source>
</evidence>
<dbReference type="Proteomes" id="UP000886595">
    <property type="component" value="Unassembled WGS sequence"/>
</dbReference>
<reference evidence="2 3" key="1">
    <citation type="submission" date="2020-02" db="EMBL/GenBank/DDBJ databases">
        <authorList>
            <person name="Ma Q."/>
            <person name="Huang Y."/>
            <person name="Song X."/>
            <person name="Pei D."/>
        </authorList>
    </citation>
    <scope>NUCLEOTIDE SEQUENCE [LARGE SCALE GENOMIC DNA]</scope>
    <source>
        <strain evidence="2">Sxm20200214</strain>
        <tissue evidence="2">Leaf</tissue>
    </source>
</reference>
<keyword evidence="1" id="KW-1133">Transmembrane helix</keyword>
<dbReference type="EMBL" id="JAAMPC010000016">
    <property type="protein sequence ID" value="KAG2250745.1"/>
    <property type="molecule type" value="Genomic_DNA"/>
</dbReference>
<protein>
    <submittedName>
        <fullName evidence="2">Uncharacterized protein</fullName>
    </submittedName>
</protein>
<organism evidence="2 3">
    <name type="scientific">Brassica carinata</name>
    <name type="common">Ethiopian mustard</name>
    <name type="synonym">Abyssinian cabbage</name>
    <dbReference type="NCBI Taxonomy" id="52824"/>
    <lineage>
        <taxon>Eukaryota</taxon>
        <taxon>Viridiplantae</taxon>
        <taxon>Streptophyta</taxon>
        <taxon>Embryophyta</taxon>
        <taxon>Tracheophyta</taxon>
        <taxon>Spermatophyta</taxon>
        <taxon>Magnoliopsida</taxon>
        <taxon>eudicotyledons</taxon>
        <taxon>Gunneridae</taxon>
        <taxon>Pentapetalae</taxon>
        <taxon>rosids</taxon>
        <taxon>malvids</taxon>
        <taxon>Brassicales</taxon>
        <taxon>Brassicaceae</taxon>
        <taxon>Brassiceae</taxon>
        <taxon>Brassica</taxon>
    </lineage>
</organism>
<evidence type="ECO:0000313" key="2">
    <source>
        <dbReference type="EMBL" id="KAG2250745.1"/>
    </source>
</evidence>
<gene>
    <name evidence="2" type="ORF">Bca52824_080881</name>
</gene>
<keyword evidence="1" id="KW-0812">Transmembrane</keyword>
<keyword evidence="3" id="KW-1185">Reference proteome</keyword>